<proteinExistence type="inferred from homology"/>
<feature type="signal peptide" evidence="5">
    <location>
        <begin position="1"/>
        <end position="23"/>
    </location>
</feature>
<keyword evidence="3" id="KW-0378">Hydrolase</keyword>
<keyword evidence="9" id="KW-1185">Reference proteome</keyword>
<accession>A0A1H3FFN7</accession>
<name>A0A1H3FFN7_9FLAO</name>
<dbReference type="OrthoDB" id="9789742at2"/>
<feature type="domain" description="N-sulphoglucosamine sulphohydrolase C-terminal" evidence="7">
    <location>
        <begin position="458"/>
        <end position="506"/>
    </location>
</feature>
<evidence type="ECO:0000313" key="9">
    <source>
        <dbReference type="Proteomes" id="UP000199595"/>
    </source>
</evidence>
<dbReference type="InterPro" id="IPR024607">
    <property type="entry name" value="Sulfatase_CS"/>
</dbReference>
<evidence type="ECO:0000259" key="7">
    <source>
        <dbReference type="Pfam" id="PF16347"/>
    </source>
</evidence>
<evidence type="ECO:0000256" key="3">
    <source>
        <dbReference type="ARBA" id="ARBA00022801"/>
    </source>
</evidence>
<dbReference type="PROSITE" id="PS00149">
    <property type="entry name" value="SULFATASE_2"/>
    <property type="match status" value="1"/>
</dbReference>
<dbReference type="SUPFAM" id="SSF53649">
    <property type="entry name" value="Alkaline phosphatase-like"/>
    <property type="match status" value="1"/>
</dbReference>
<evidence type="ECO:0000256" key="5">
    <source>
        <dbReference type="SAM" id="SignalP"/>
    </source>
</evidence>
<evidence type="ECO:0000256" key="1">
    <source>
        <dbReference type="ARBA" id="ARBA00008779"/>
    </source>
</evidence>
<organism evidence="8 9">
    <name type="scientific">Lutibacter oricola</name>
    <dbReference type="NCBI Taxonomy" id="762486"/>
    <lineage>
        <taxon>Bacteria</taxon>
        <taxon>Pseudomonadati</taxon>
        <taxon>Bacteroidota</taxon>
        <taxon>Flavobacteriia</taxon>
        <taxon>Flavobacteriales</taxon>
        <taxon>Flavobacteriaceae</taxon>
        <taxon>Lutibacter</taxon>
    </lineage>
</organism>
<sequence>MCAIKNYLQVGFFFMATMLFAQKQPNIIYIMSDDHAAQAIGAYGGELATLNPTPNLDKLASEGMLFNNAFCNNSICTPSRASIISGQYPQTNGVLDLDMALDTRKQYLPIEMKKLGYSTAMIGKWHLKNEPVNFDYYKVLPSQGKYFNPTFREKGKGEWPKNLSKSKGHSSDVITDLAINYLENVDKSKPFFLMHHYKAPHDMFEYAPRYEDYLKNTEIPEPASMYNQPYWGSAGTKGENDRLINYIGTSVSPRHRNPLKASDYTTRFFGEEIEPKLGTHLAYQKYLKDYLRCVKGVDDNLGRLFEYLKKEGLWKNTVIIYTGDQGMMLGAHDLIDKRWMYEEAMQMPFIVHYPKMIKEGKTTDLLINNTDYAPTMIELAGGKTPEYMQGKSFLNTLKGKSETNWRTATYYRYWMHMIHHAVPAHFGVRTKDYKLIFYYGSHYLTKKDFKNQYWIKNKLGHDVQTPVTWEFYDLKNDPKEIHNRYNDPAFKEIIEELKKELKRQREELNETDKEYPHIQKIVNKHWND</sequence>
<dbReference type="AlphaFoldDB" id="A0A1H3FFN7"/>
<dbReference type="InterPro" id="IPR000917">
    <property type="entry name" value="Sulfatase_N"/>
</dbReference>
<dbReference type="InterPro" id="IPR032506">
    <property type="entry name" value="SGSH_C"/>
</dbReference>
<dbReference type="GO" id="GO:0016787">
    <property type="term" value="F:hydrolase activity"/>
    <property type="evidence" value="ECO:0007669"/>
    <property type="project" value="UniProtKB-KW"/>
</dbReference>
<dbReference type="EMBL" id="FNNJ01000011">
    <property type="protein sequence ID" value="SDX89776.1"/>
    <property type="molecule type" value="Genomic_DNA"/>
</dbReference>
<evidence type="ECO:0000256" key="2">
    <source>
        <dbReference type="ARBA" id="ARBA00022729"/>
    </source>
</evidence>
<dbReference type="Pfam" id="PF00884">
    <property type="entry name" value="Sulfatase"/>
    <property type="match status" value="1"/>
</dbReference>
<evidence type="ECO:0000256" key="4">
    <source>
        <dbReference type="ARBA" id="ARBA00023180"/>
    </source>
</evidence>
<dbReference type="Proteomes" id="UP000199595">
    <property type="component" value="Unassembled WGS sequence"/>
</dbReference>
<reference evidence="8 9" key="1">
    <citation type="submission" date="2016-10" db="EMBL/GenBank/DDBJ databases">
        <authorList>
            <person name="de Groot N.N."/>
        </authorList>
    </citation>
    <scope>NUCLEOTIDE SEQUENCE [LARGE SCALE GENOMIC DNA]</scope>
    <source>
        <strain evidence="8 9">DSM 24956</strain>
    </source>
</reference>
<comment type="similarity">
    <text evidence="1">Belongs to the sulfatase family.</text>
</comment>
<dbReference type="Pfam" id="PF16347">
    <property type="entry name" value="SGSH_C"/>
    <property type="match status" value="1"/>
</dbReference>
<dbReference type="CDD" id="cd16031">
    <property type="entry name" value="G6S_like"/>
    <property type="match status" value="1"/>
</dbReference>
<dbReference type="STRING" id="762486.SAMN05444411_11136"/>
<dbReference type="PANTHER" id="PTHR43108">
    <property type="entry name" value="N-ACETYLGLUCOSAMINE-6-SULFATASE FAMILY MEMBER"/>
    <property type="match status" value="1"/>
</dbReference>
<feature type="domain" description="Sulfatase N-terminal" evidence="6">
    <location>
        <begin position="25"/>
        <end position="381"/>
    </location>
</feature>
<dbReference type="InterPro" id="IPR017850">
    <property type="entry name" value="Alkaline_phosphatase_core_sf"/>
</dbReference>
<gene>
    <name evidence="8" type="ORF">SAMN05444411_11136</name>
</gene>
<keyword evidence="2 5" id="KW-0732">Signal</keyword>
<feature type="chain" id="PRO_5011673574" evidence="5">
    <location>
        <begin position="24"/>
        <end position="528"/>
    </location>
</feature>
<evidence type="ECO:0000259" key="6">
    <source>
        <dbReference type="Pfam" id="PF00884"/>
    </source>
</evidence>
<keyword evidence="4" id="KW-0325">Glycoprotein</keyword>
<evidence type="ECO:0000313" key="8">
    <source>
        <dbReference type="EMBL" id="SDX89776.1"/>
    </source>
</evidence>
<dbReference type="RefSeq" id="WP_090125598.1">
    <property type="nucleotide sequence ID" value="NZ_FNNJ01000011.1"/>
</dbReference>
<dbReference type="PANTHER" id="PTHR43108:SF6">
    <property type="entry name" value="N-SULPHOGLUCOSAMINE SULPHOHYDROLASE"/>
    <property type="match status" value="1"/>
</dbReference>
<protein>
    <submittedName>
        <fullName evidence="8">Uncharacterized sulfatase</fullName>
    </submittedName>
</protein>
<dbReference type="Gene3D" id="3.40.720.10">
    <property type="entry name" value="Alkaline Phosphatase, subunit A"/>
    <property type="match status" value="1"/>
</dbReference>